<protein>
    <recommendedName>
        <fullName evidence="3">F-box domain-containing protein</fullName>
    </recommendedName>
</protein>
<dbReference type="VEuPathDB" id="FungiDB:HMPREF1544_12282"/>
<gene>
    <name evidence="1" type="ORF">HMPREF1544_12282</name>
</gene>
<accession>S2ITS6</accession>
<dbReference type="AlphaFoldDB" id="S2ITS6"/>
<dbReference type="InParanoid" id="S2ITS6"/>
<evidence type="ECO:0000313" key="2">
    <source>
        <dbReference type="Proteomes" id="UP000014254"/>
    </source>
</evidence>
<sequence>MTIDTGDMKIKPKLPFEVLQGIFSKLVSLGLYRDEADVKTLHECQLVCREWRLPAQEAFYKNIRLGESGSSFASIIKHATELGKSVKIVNFSIGFASCWNTNEILEIINRCCPNILILSCSSSLEQGLVLSYIASHKLRFEKLKIFAIDGMETLSMYKRIVMEHKNTLTSLSISSKNPGYQILLQHLKRFASLATLYLFKTTFSGLQEFNKMIDDIPSVRSMGFYDLDLSNCTDMINDTIPNRMIRKINIKENAKFSTQSLRYFGQKFQALHQMNAEQIIGPDGTEIEESSWWDQLGRIYSSFKQYQLGMVLSNSTNMNQIQKCIDLVMATTGKTNEREFTLAMNPGWFGDDKINATLSKTSDFYSITFDISLFADVNVDDILDFVHRYLPKVVNIRGIEHVSFLYEKLALERPVLELSSIEAIIGHIEKFCIRDNWAIFDKAITAFGQLEESKMHLSKFVLCKEPFSSQLLYLDFKAPELRIKDSLFYEGALPQFSLRLPKVNKLILDTCSFLKTNTYSLKIFLPTTQVHSFGLRITPFINATFWNMYGLYKYDGSCLEDFELLRAISSNGKYTLKIETDTKVYLSMRQGGKIIQQDCTDITEGTKENFLIWIKCKDMKEFAITSEGDSLFSWDPISEPLV</sequence>
<dbReference type="OrthoDB" id="2283359at2759"/>
<keyword evidence="2" id="KW-1185">Reference proteome</keyword>
<dbReference type="OMA" id="HAELALM"/>
<name>S2ITS6_MUCC1</name>
<dbReference type="Gene3D" id="1.20.1280.50">
    <property type="match status" value="1"/>
</dbReference>
<proteinExistence type="predicted"/>
<dbReference type="EMBL" id="KE124225">
    <property type="protein sequence ID" value="EPB81026.1"/>
    <property type="molecule type" value="Genomic_DNA"/>
</dbReference>
<reference evidence="2" key="1">
    <citation type="submission" date="2013-05" db="EMBL/GenBank/DDBJ databases">
        <title>The Genome sequence of Mucor circinelloides f. circinelloides 1006PhL.</title>
        <authorList>
            <consortium name="The Broad Institute Genomics Platform"/>
            <person name="Cuomo C."/>
            <person name="Earl A."/>
            <person name="Findley K."/>
            <person name="Lee S.C."/>
            <person name="Walker B."/>
            <person name="Young S."/>
            <person name="Zeng Q."/>
            <person name="Gargeya S."/>
            <person name="Fitzgerald M."/>
            <person name="Haas B."/>
            <person name="Abouelleil A."/>
            <person name="Allen A.W."/>
            <person name="Alvarado L."/>
            <person name="Arachchi H.M."/>
            <person name="Berlin A.M."/>
            <person name="Chapman S.B."/>
            <person name="Gainer-Dewar J."/>
            <person name="Goldberg J."/>
            <person name="Griggs A."/>
            <person name="Gujja S."/>
            <person name="Hansen M."/>
            <person name="Howarth C."/>
            <person name="Imamovic A."/>
            <person name="Ireland A."/>
            <person name="Larimer J."/>
            <person name="McCowan C."/>
            <person name="Murphy C."/>
            <person name="Pearson M."/>
            <person name="Poon T.W."/>
            <person name="Priest M."/>
            <person name="Roberts A."/>
            <person name="Saif S."/>
            <person name="Shea T."/>
            <person name="Sisk P."/>
            <person name="Sykes S."/>
            <person name="Wortman J."/>
            <person name="Nusbaum C."/>
            <person name="Birren B."/>
        </authorList>
    </citation>
    <scope>NUCLEOTIDE SEQUENCE [LARGE SCALE GENOMIC DNA]</scope>
    <source>
        <strain evidence="2">1006PhL</strain>
    </source>
</reference>
<dbReference type="Gene3D" id="3.80.10.10">
    <property type="entry name" value="Ribonuclease Inhibitor"/>
    <property type="match status" value="1"/>
</dbReference>
<dbReference type="Proteomes" id="UP000014254">
    <property type="component" value="Unassembled WGS sequence"/>
</dbReference>
<dbReference type="InterPro" id="IPR032675">
    <property type="entry name" value="LRR_dom_sf"/>
</dbReference>
<evidence type="ECO:0008006" key="3">
    <source>
        <dbReference type="Google" id="ProtNLM"/>
    </source>
</evidence>
<evidence type="ECO:0000313" key="1">
    <source>
        <dbReference type="EMBL" id="EPB81026.1"/>
    </source>
</evidence>
<organism evidence="1 2">
    <name type="scientific">Mucor circinelloides f. circinelloides (strain 1006PhL)</name>
    <name type="common">Mucormycosis agent</name>
    <name type="synonym">Calyptromyces circinelloides</name>
    <dbReference type="NCBI Taxonomy" id="1220926"/>
    <lineage>
        <taxon>Eukaryota</taxon>
        <taxon>Fungi</taxon>
        <taxon>Fungi incertae sedis</taxon>
        <taxon>Mucoromycota</taxon>
        <taxon>Mucoromycotina</taxon>
        <taxon>Mucoromycetes</taxon>
        <taxon>Mucorales</taxon>
        <taxon>Mucorineae</taxon>
        <taxon>Mucoraceae</taxon>
        <taxon>Mucor</taxon>
    </lineage>
</organism>